<dbReference type="AlphaFoldDB" id="A0A8J7K0Q5"/>
<sequence>MSTLCHSCCAPLEKPEFIGPSDIYCKYCTDDSGKLKPRKSVQYGIAQWLKSWQPGIDDNTALDRANHFMKAMPAWSEKN</sequence>
<organism evidence="2 3">
    <name type="scientific">Pontibacterium sinense</name>
    <dbReference type="NCBI Taxonomy" id="2781979"/>
    <lineage>
        <taxon>Bacteria</taxon>
        <taxon>Pseudomonadati</taxon>
        <taxon>Pseudomonadota</taxon>
        <taxon>Gammaproteobacteria</taxon>
        <taxon>Oceanospirillales</taxon>
        <taxon>Oceanospirillaceae</taxon>
        <taxon>Pontibacterium</taxon>
    </lineage>
</organism>
<dbReference type="RefSeq" id="WP_193955174.1">
    <property type="nucleotide sequence ID" value="NZ_JADEYS010000028.1"/>
</dbReference>
<keyword evidence="3" id="KW-1185">Reference proteome</keyword>
<gene>
    <name evidence="2" type="ORF">IOQ59_19635</name>
</gene>
<name>A0A8J7K0Q5_9GAMM</name>
<comment type="caution">
    <text evidence="2">The sequence shown here is derived from an EMBL/GenBank/DDBJ whole genome shotgun (WGS) entry which is preliminary data.</text>
</comment>
<accession>A0A8J7K0Q5</accession>
<dbReference type="InterPro" id="IPR025868">
    <property type="entry name" value="Zn_ribbon_dom_put"/>
</dbReference>
<evidence type="ECO:0000313" key="3">
    <source>
        <dbReference type="Proteomes" id="UP000640333"/>
    </source>
</evidence>
<evidence type="ECO:0000313" key="2">
    <source>
        <dbReference type="EMBL" id="MBE9399479.1"/>
    </source>
</evidence>
<dbReference type="Proteomes" id="UP000640333">
    <property type="component" value="Unassembled WGS sequence"/>
</dbReference>
<feature type="domain" description="Putative zinc ribbon" evidence="1">
    <location>
        <begin position="4"/>
        <end position="75"/>
    </location>
</feature>
<protein>
    <recommendedName>
        <fullName evidence="1">Putative zinc ribbon domain-containing protein</fullName>
    </recommendedName>
</protein>
<dbReference type="Pfam" id="PF12674">
    <property type="entry name" value="Zn_ribbon_2"/>
    <property type="match status" value="1"/>
</dbReference>
<evidence type="ECO:0000259" key="1">
    <source>
        <dbReference type="Pfam" id="PF12674"/>
    </source>
</evidence>
<dbReference type="EMBL" id="JADEYS010000028">
    <property type="protein sequence ID" value="MBE9399479.1"/>
    <property type="molecule type" value="Genomic_DNA"/>
</dbReference>
<reference evidence="2" key="1">
    <citation type="submission" date="2020-10" db="EMBL/GenBank/DDBJ databases">
        <title>Bacterium isolated from coastal waters sediment.</title>
        <authorList>
            <person name="Chen R.-J."/>
            <person name="Lu D.-C."/>
            <person name="Zhu K.-L."/>
            <person name="Du Z.-J."/>
        </authorList>
    </citation>
    <scope>NUCLEOTIDE SEQUENCE</scope>
    <source>
        <strain evidence="2">N1Y112</strain>
    </source>
</reference>
<proteinExistence type="predicted"/>